<dbReference type="EMBL" id="CP147407">
    <property type="protein sequence ID" value="WXB97270.1"/>
    <property type="molecule type" value="Genomic_DNA"/>
</dbReference>
<sequence length="72" mass="8184">MGIRKSSIELMLEGYEKSNVDKKEVQLNVINKDDPKDRPLSPIEKMSAGYQCIQDQLAANQEKYLQEKGGNK</sequence>
<name>A0ABZ2NI08_9BACI</name>
<gene>
    <name evidence="1" type="ORF">WCV65_01820</name>
</gene>
<dbReference type="RefSeq" id="WP_338779546.1">
    <property type="nucleotide sequence ID" value="NZ_CP147407.1"/>
</dbReference>
<accession>A0ABZ2NI08</accession>
<protein>
    <submittedName>
        <fullName evidence="1">Uncharacterized protein</fullName>
    </submittedName>
</protein>
<evidence type="ECO:0000313" key="2">
    <source>
        <dbReference type="Proteomes" id="UP001377337"/>
    </source>
</evidence>
<reference evidence="1 2" key="1">
    <citation type="submission" date="2024-02" db="EMBL/GenBank/DDBJ databases">
        <title>Seven novel Bacillus-like species.</title>
        <authorList>
            <person name="Liu G."/>
        </authorList>
    </citation>
    <scope>NUCLEOTIDE SEQUENCE [LARGE SCALE GENOMIC DNA]</scope>
    <source>
        <strain evidence="1 2">FJAT-52054</strain>
    </source>
</reference>
<organism evidence="1 2">
    <name type="scientific">Metabacillus sediminis</name>
    <dbReference type="NCBI Taxonomy" id="3117746"/>
    <lineage>
        <taxon>Bacteria</taxon>
        <taxon>Bacillati</taxon>
        <taxon>Bacillota</taxon>
        <taxon>Bacilli</taxon>
        <taxon>Bacillales</taxon>
        <taxon>Bacillaceae</taxon>
        <taxon>Metabacillus</taxon>
    </lineage>
</organism>
<dbReference type="Proteomes" id="UP001377337">
    <property type="component" value="Chromosome"/>
</dbReference>
<proteinExistence type="predicted"/>
<keyword evidence="2" id="KW-1185">Reference proteome</keyword>
<evidence type="ECO:0000313" key="1">
    <source>
        <dbReference type="EMBL" id="WXB97270.1"/>
    </source>
</evidence>